<dbReference type="AlphaFoldDB" id="A0A7R9HRF4"/>
<sequence length="406" mass="46022">MIEKLQERSPLKQKAVRGLSSLDPCVIQHSPQLGQKEFSFLLEELNHANIINDVLAENAKKEYMHFCNFKKSQLQEIFPPYDQFSDESGSLVTDGLENMDCGAVQVVKRFGWRGLCKCGGKIQGPPEQSSNSALFVHVPWHLLHTMEHGMPAFRHPYRPPHPVEHRQQMLSITSGATGSLVVTGTLGIGPSLHENAVLFQNETLLRKFASTDMVALEAKYYKACNTKFFTRAWSVQRSQSKEEPEEESNTMVYGSVLTELVVYFKDMYTCSEHSPVFKTFAGEWEPFRRTFQSARLLIPYLYIDLHDLLRIMQGIESRVSLLENELTKIKNVQRENILISSSEDANKEENAVTNLDDDEVDLFGSESEGLRCRQDTNLRSSLTEASSFTTHPFSRIDAINSACDIS</sequence>
<keyword evidence="1" id="KW-0175">Coiled coil</keyword>
<proteinExistence type="predicted"/>
<accession>A0A7R9HRF4</accession>
<organism evidence="2">
    <name type="scientific">Timema monikensis</name>
    <dbReference type="NCBI Taxonomy" id="170555"/>
    <lineage>
        <taxon>Eukaryota</taxon>
        <taxon>Metazoa</taxon>
        <taxon>Ecdysozoa</taxon>
        <taxon>Arthropoda</taxon>
        <taxon>Hexapoda</taxon>
        <taxon>Insecta</taxon>
        <taxon>Pterygota</taxon>
        <taxon>Neoptera</taxon>
        <taxon>Polyneoptera</taxon>
        <taxon>Phasmatodea</taxon>
        <taxon>Timematodea</taxon>
        <taxon>Timematoidea</taxon>
        <taxon>Timematidae</taxon>
        <taxon>Timema</taxon>
    </lineage>
</organism>
<dbReference type="EMBL" id="OB795096">
    <property type="protein sequence ID" value="CAD7431665.1"/>
    <property type="molecule type" value="Genomic_DNA"/>
</dbReference>
<protein>
    <submittedName>
        <fullName evidence="2">Uncharacterized protein</fullName>
    </submittedName>
</protein>
<name>A0A7R9HRF4_9NEOP</name>
<evidence type="ECO:0000256" key="1">
    <source>
        <dbReference type="SAM" id="Coils"/>
    </source>
</evidence>
<reference evidence="2" key="1">
    <citation type="submission" date="2020-11" db="EMBL/GenBank/DDBJ databases">
        <authorList>
            <person name="Tran Van P."/>
        </authorList>
    </citation>
    <scope>NUCLEOTIDE SEQUENCE</scope>
</reference>
<evidence type="ECO:0000313" key="2">
    <source>
        <dbReference type="EMBL" id="CAD7431665.1"/>
    </source>
</evidence>
<gene>
    <name evidence="2" type="ORF">TMSB3V08_LOCUS8390</name>
</gene>
<feature type="coiled-coil region" evidence="1">
    <location>
        <begin position="305"/>
        <end position="332"/>
    </location>
</feature>